<feature type="transmembrane region" description="Helical" evidence="1">
    <location>
        <begin position="141"/>
        <end position="169"/>
    </location>
</feature>
<evidence type="ECO:0000313" key="3">
    <source>
        <dbReference type="Proteomes" id="UP000305792"/>
    </source>
</evidence>
<feature type="transmembrane region" description="Helical" evidence="1">
    <location>
        <begin position="181"/>
        <end position="203"/>
    </location>
</feature>
<dbReference type="Proteomes" id="UP000305792">
    <property type="component" value="Unassembled WGS sequence"/>
</dbReference>
<sequence length="268" mass="26936">MPRPSLRGASPRLRFALAAAAAQTLIAAFAAASWLQHGTGAAAVVLFASWAALGLAVMVGSGGVDTVASVSSASVGPIGEQKAPEEDPETAWIVKRTALLPLCQIAVGAVVCGAAAVPFGFTVAEGVAIAGGVGGAFGTLAMIAVGAYLSVLCGVLAALIVAVPALMLWRLAGRRGANRGPIAAMALMIPLVFLLAVGATLGVGEPSGVNPKSTTLPVLLTLFGVDLADRGYPVESPAWLWTARIAGLALVAAGVAVFRSGRSRRRRH</sequence>
<accession>A0A4S8PCD5</accession>
<keyword evidence="1" id="KW-0812">Transmembrane</keyword>
<dbReference type="OrthoDB" id="9991094at2"/>
<reference evidence="2 3" key="1">
    <citation type="journal article" date="2018" name="Int. J. Syst. Evol. Microbiol.">
        <title>Glycomyces paridis sp. nov., isolated from the medicinal plant Paris polyphylla.</title>
        <authorList>
            <person name="Fang X.M."/>
            <person name="Bai J.L."/>
            <person name="Su J."/>
            <person name="Zhao L.L."/>
            <person name="Liu H.Y."/>
            <person name="Ma B.P."/>
            <person name="Zhang Y.Q."/>
            <person name="Yu L.Y."/>
        </authorList>
    </citation>
    <scope>NUCLEOTIDE SEQUENCE [LARGE SCALE GENOMIC DNA]</scope>
    <source>
        <strain evidence="2 3">CPCC 204357</strain>
    </source>
</reference>
<organism evidence="2 3">
    <name type="scientific">Glycomyces paridis</name>
    <dbReference type="NCBI Taxonomy" id="2126555"/>
    <lineage>
        <taxon>Bacteria</taxon>
        <taxon>Bacillati</taxon>
        <taxon>Actinomycetota</taxon>
        <taxon>Actinomycetes</taxon>
        <taxon>Glycomycetales</taxon>
        <taxon>Glycomycetaceae</taxon>
        <taxon>Glycomyces</taxon>
    </lineage>
</organism>
<feature type="transmembrane region" description="Helical" evidence="1">
    <location>
        <begin position="238"/>
        <end position="258"/>
    </location>
</feature>
<dbReference type="AlphaFoldDB" id="A0A4S8PCD5"/>
<protein>
    <submittedName>
        <fullName evidence="2">Uncharacterized protein</fullName>
    </submittedName>
</protein>
<dbReference type="RefSeq" id="WP_136531008.1">
    <property type="nucleotide sequence ID" value="NZ_STGX01000013.1"/>
</dbReference>
<proteinExistence type="predicted"/>
<feature type="transmembrane region" description="Helical" evidence="1">
    <location>
        <begin position="98"/>
        <end position="121"/>
    </location>
</feature>
<evidence type="ECO:0000313" key="2">
    <source>
        <dbReference type="EMBL" id="THV26812.1"/>
    </source>
</evidence>
<comment type="caution">
    <text evidence="2">The sequence shown here is derived from an EMBL/GenBank/DDBJ whole genome shotgun (WGS) entry which is preliminary data.</text>
</comment>
<keyword evidence="3" id="KW-1185">Reference proteome</keyword>
<feature type="transmembrane region" description="Helical" evidence="1">
    <location>
        <begin position="40"/>
        <end position="59"/>
    </location>
</feature>
<dbReference type="EMBL" id="STGX01000013">
    <property type="protein sequence ID" value="THV26812.1"/>
    <property type="molecule type" value="Genomic_DNA"/>
</dbReference>
<keyword evidence="1" id="KW-0472">Membrane</keyword>
<name>A0A4S8PCD5_9ACTN</name>
<keyword evidence="1" id="KW-1133">Transmembrane helix</keyword>
<evidence type="ECO:0000256" key="1">
    <source>
        <dbReference type="SAM" id="Phobius"/>
    </source>
</evidence>
<gene>
    <name evidence="2" type="ORF">E9998_17660</name>
</gene>